<dbReference type="InterPro" id="IPR013785">
    <property type="entry name" value="Aldolase_TIM"/>
</dbReference>
<dbReference type="GO" id="GO:0003824">
    <property type="term" value="F:catalytic activity"/>
    <property type="evidence" value="ECO:0007669"/>
    <property type="project" value="InterPro"/>
</dbReference>
<keyword evidence="4 6" id="KW-0408">Iron</keyword>
<feature type="binding site" evidence="6">
    <location>
        <position position="82"/>
    </location>
    <ligand>
        <name>[4Fe-4S] cluster</name>
        <dbReference type="ChEBI" id="CHEBI:49883"/>
        <note>4Fe-4S-S-AdoMet</note>
    </ligand>
</feature>
<evidence type="ECO:0000256" key="1">
    <source>
        <dbReference type="ARBA" id="ARBA00022485"/>
    </source>
</evidence>
<evidence type="ECO:0000313" key="8">
    <source>
        <dbReference type="EMBL" id="TZE83207.1"/>
    </source>
</evidence>
<dbReference type="Pfam" id="PF04055">
    <property type="entry name" value="Radical_SAM"/>
    <property type="match status" value="1"/>
</dbReference>
<dbReference type="EMBL" id="VTPS01000002">
    <property type="protein sequence ID" value="TZE83207.1"/>
    <property type="molecule type" value="Genomic_DNA"/>
</dbReference>
<keyword evidence="5 6" id="KW-0411">Iron-sulfur</keyword>
<reference evidence="8 9" key="1">
    <citation type="submission" date="2019-08" db="EMBL/GenBank/DDBJ databases">
        <title>Calorimonas adulescens gen. nov., sp. nov., an anaerobic thermophilic bacterium from Sakhalin hot spring.</title>
        <authorList>
            <person name="Khomyakova M.A."/>
            <person name="Merkel A.Y."/>
            <person name="Novikov A."/>
            <person name="Bonch-Osmolovskaya E.A."/>
            <person name="Slobodkin A.I."/>
        </authorList>
    </citation>
    <scope>NUCLEOTIDE SEQUENCE [LARGE SCALE GENOMIC DNA]</scope>
    <source>
        <strain evidence="8 9">A05MB</strain>
    </source>
</reference>
<keyword evidence="3 6" id="KW-0479">Metal-binding</keyword>
<evidence type="ECO:0000313" key="9">
    <source>
        <dbReference type="Proteomes" id="UP000322976"/>
    </source>
</evidence>
<comment type="caution">
    <text evidence="8">The sequence shown here is derived from an EMBL/GenBank/DDBJ whole genome shotgun (WGS) entry which is preliminary data.</text>
</comment>
<evidence type="ECO:0000256" key="3">
    <source>
        <dbReference type="ARBA" id="ARBA00022723"/>
    </source>
</evidence>
<dbReference type="Proteomes" id="UP000322976">
    <property type="component" value="Unassembled WGS sequence"/>
</dbReference>
<gene>
    <name evidence="8" type="primary">amrS</name>
    <name evidence="8" type="ORF">FWJ32_02510</name>
</gene>
<dbReference type="NCBIfam" id="TIGR04337">
    <property type="entry name" value="AmmeMemoSam_rS"/>
    <property type="match status" value="1"/>
</dbReference>
<feature type="binding site" evidence="6">
    <location>
        <position position="89"/>
    </location>
    <ligand>
        <name>[4Fe-4S] cluster</name>
        <dbReference type="ChEBI" id="CHEBI:49883"/>
        <note>4Fe-4S-S-AdoMet</note>
    </ligand>
</feature>
<proteinExistence type="predicted"/>
<organism evidence="8 9">
    <name type="scientific">Calorimonas adulescens</name>
    <dbReference type="NCBI Taxonomy" id="2606906"/>
    <lineage>
        <taxon>Bacteria</taxon>
        <taxon>Bacillati</taxon>
        <taxon>Bacillota</taxon>
        <taxon>Clostridia</taxon>
        <taxon>Thermoanaerobacterales</taxon>
        <taxon>Thermoanaerobacteraceae</taxon>
        <taxon>Calorimonas</taxon>
    </lineage>
</organism>
<dbReference type="GO" id="GO:0046872">
    <property type="term" value="F:metal ion binding"/>
    <property type="evidence" value="ECO:0007669"/>
    <property type="project" value="UniProtKB-KW"/>
</dbReference>
<protein>
    <submittedName>
        <fullName evidence="8">AmmeMemoRadiSam system radical SAM enzyme</fullName>
    </submittedName>
</protein>
<name>A0A5D8QFQ0_9THEO</name>
<dbReference type="PANTHER" id="PTHR30352">
    <property type="entry name" value="PYRUVATE FORMATE-LYASE-ACTIVATING ENZYME"/>
    <property type="match status" value="1"/>
</dbReference>
<evidence type="ECO:0000259" key="7">
    <source>
        <dbReference type="PROSITE" id="PS51918"/>
    </source>
</evidence>
<dbReference type="PANTHER" id="PTHR30352:SF5">
    <property type="entry name" value="PYRUVATE FORMATE-LYASE 1-ACTIVATING ENZYME"/>
    <property type="match status" value="1"/>
</dbReference>
<dbReference type="SFLD" id="SFLDS00029">
    <property type="entry name" value="Radical_SAM"/>
    <property type="match status" value="1"/>
</dbReference>
<keyword evidence="1" id="KW-0004">4Fe-4S</keyword>
<dbReference type="GO" id="GO:0051539">
    <property type="term" value="F:4 iron, 4 sulfur cluster binding"/>
    <property type="evidence" value="ECO:0007669"/>
    <property type="project" value="UniProtKB-KW"/>
</dbReference>
<accession>A0A5D8QFQ0</accession>
<dbReference type="RefSeq" id="WP_149544398.1">
    <property type="nucleotide sequence ID" value="NZ_VTPS01000002.1"/>
</dbReference>
<evidence type="ECO:0000256" key="2">
    <source>
        <dbReference type="ARBA" id="ARBA00022691"/>
    </source>
</evidence>
<dbReference type="InterPro" id="IPR016431">
    <property type="entry name" value="Pyrv-formate_lyase-activ_prd"/>
</dbReference>
<comment type="cofactor">
    <cofactor evidence="6">
        <name>[4Fe-4S] cluster</name>
        <dbReference type="ChEBI" id="CHEBI:49883"/>
    </cofactor>
    <text evidence="6">Binds 1 [4Fe-4S] cluster. The cluster is coordinated with 3 cysteines and an exchangeable S-adenosyl-L-methionine.</text>
</comment>
<keyword evidence="9" id="KW-1185">Reference proteome</keyword>
<feature type="binding site" evidence="6">
    <location>
        <position position="86"/>
    </location>
    <ligand>
        <name>[4Fe-4S] cluster</name>
        <dbReference type="ChEBI" id="CHEBI:49883"/>
        <note>4Fe-4S-S-AdoMet</note>
    </ligand>
</feature>
<dbReference type="InterPro" id="IPR007197">
    <property type="entry name" value="rSAM"/>
</dbReference>
<dbReference type="PROSITE" id="PS51918">
    <property type="entry name" value="RADICAL_SAM"/>
    <property type="match status" value="1"/>
</dbReference>
<feature type="domain" description="Radical SAM core" evidence="7">
    <location>
        <begin position="67"/>
        <end position="285"/>
    </location>
</feature>
<dbReference type="SFLD" id="SFLDG01101">
    <property type="entry name" value="Uncharacterised_Radical_SAM_Su"/>
    <property type="match status" value="1"/>
</dbReference>
<dbReference type="PIRSF" id="PIRSF004869">
    <property type="entry name" value="PflX_prd"/>
    <property type="match status" value="1"/>
</dbReference>
<evidence type="ECO:0000256" key="4">
    <source>
        <dbReference type="ARBA" id="ARBA00023004"/>
    </source>
</evidence>
<dbReference type="SUPFAM" id="SSF102114">
    <property type="entry name" value="Radical SAM enzymes"/>
    <property type="match status" value="1"/>
</dbReference>
<dbReference type="InterPro" id="IPR027596">
    <property type="entry name" value="AmmeMemoSam_rS"/>
</dbReference>
<keyword evidence="2 6" id="KW-0949">S-adenosyl-L-methionine</keyword>
<evidence type="ECO:0000256" key="6">
    <source>
        <dbReference type="PIRSR" id="PIRSR004869-50"/>
    </source>
</evidence>
<dbReference type="CDD" id="cd01335">
    <property type="entry name" value="Radical_SAM"/>
    <property type="match status" value="1"/>
</dbReference>
<dbReference type="AlphaFoldDB" id="A0A5D8QFQ0"/>
<sequence length="328" mass="37584">MNEAMYYKKEDRGRVYCYLCPVHCHIVDGGVGACKARKNIGGRLYSLNYGKISAISMDPIEKKPLYHFYPGSSILSISSFGCNFKCSFCQNWELSQQVPIMENSSISDIIKIAESYKDNIGIAYTYNEPLIWYEFVLNTAKIAKEHGLKNVLVTNGYIEEEPLKELLPYIDAMNIDLKGGDWFYKSICKGKLENVKRTIEISSSHTHVEITNLIIPGLNDDMSKIEEMAMWLSSISKDMPLHFSRYFPQYRMEKPPTPVETIMEAKKIASRYLNYVYVGNVFGSDQNTYCPVCRSIIVERGYRTRVVGFEKGVCKNCGYKINIILRED</sequence>
<evidence type="ECO:0000256" key="5">
    <source>
        <dbReference type="ARBA" id="ARBA00023014"/>
    </source>
</evidence>
<dbReference type="Gene3D" id="3.20.20.70">
    <property type="entry name" value="Aldolase class I"/>
    <property type="match status" value="1"/>
</dbReference>
<dbReference type="InterPro" id="IPR058240">
    <property type="entry name" value="rSAM_sf"/>
</dbReference>
<dbReference type="InterPro" id="IPR034457">
    <property type="entry name" value="Organic_radical-activating"/>
</dbReference>